<comment type="similarity">
    <text evidence="1">Belongs to the Gfo/Idh/MocA family.</text>
</comment>
<dbReference type="PANTHER" id="PTHR43708:SF5">
    <property type="entry name" value="CONSERVED EXPRESSED OXIDOREDUCTASE (EUROFUNG)-RELATED"/>
    <property type="match status" value="1"/>
</dbReference>
<protein>
    <submittedName>
        <fullName evidence="5">Inositol 2-dehydrogenase</fullName>
        <ecNumber evidence="5">1.1.1.18</ecNumber>
    </submittedName>
</protein>
<dbReference type="EMBL" id="UXAW01000087">
    <property type="protein sequence ID" value="VDC31654.1"/>
    <property type="molecule type" value="Genomic_DNA"/>
</dbReference>
<dbReference type="InterPro" id="IPR036291">
    <property type="entry name" value="NAD(P)-bd_dom_sf"/>
</dbReference>
<dbReference type="SUPFAM" id="SSF51735">
    <property type="entry name" value="NAD(P)-binding Rossmann-fold domains"/>
    <property type="match status" value="1"/>
</dbReference>
<dbReference type="GO" id="GO:0000166">
    <property type="term" value="F:nucleotide binding"/>
    <property type="evidence" value="ECO:0007669"/>
    <property type="project" value="InterPro"/>
</dbReference>
<sequence length="313" mass="33688">MALKVLVLGAGSIGRRHHDNLLALGARSVLRGWRGYGLAAFERELPEYDALVVATATDLRLPLIERAARAGLALYIEKPLAFSPAEVEAIAAVAAPVAQRSVIGYMMRYHPAFRWLAASDLGDVFQISLSIGHDVTQWRAGWRFSDSYAARAEGGGVLLDLCHEIDMAHCLFPGLALTGVESQGHALYPGVDMASRVSLAGGGVCGEVAMDYLTPKLHRRAILRGTRGLRDFDFAAGRYLVSGAEGITAPDLPLERNEMFLALMRDFLALAAGQPVPGVGHLPRLDLALPSARLVAGAWEARRFIGSIDKEIP</sequence>
<dbReference type="Pfam" id="PF01408">
    <property type="entry name" value="GFO_IDH_MocA"/>
    <property type="match status" value="1"/>
</dbReference>
<dbReference type="Pfam" id="PF22725">
    <property type="entry name" value="GFO_IDH_MocA_C3"/>
    <property type="match status" value="1"/>
</dbReference>
<dbReference type="EC" id="1.1.1.18" evidence="5"/>
<dbReference type="SUPFAM" id="SSF55347">
    <property type="entry name" value="Glyceraldehyde-3-phosphate dehydrogenase-like, C-terminal domain"/>
    <property type="match status" value="1"/>
</dbReference>
<evidence type="ECO:0000259" key="3">
    <source>
        <dbReference type="Pfam" id="PF01408"/>
    </source>
</evidence>
<dbReference type="PANTHER" id="PTHR43708">
    <property type="entry name" value="CONSERVED EXPRESSED OXIDOREDUCTASE (EUROFUNG)"/>
    <property type="match status" value="1"/>
</dbReference>
<feature type="domain" description="Gfo/Idh/MocA-like oxidoreductase N-terminal" evidence="3">
    <location>
        <begin position="46"/>
        <end position="95"/>
    </location>
</feature>
<dbReference type="OrthoDB" id="9792935at2"/>
<dbReference type="InterPro" id="IPR000683">
    <property type="entry name" value="Gfo/Idh/MocA-like_OxRdtase_N"/>
</dbReference>
<evidence type="ECO:0000313" key="6">
    <source>
        <dbReference type="Proteomes" id="UP000277498"/>
    </source>
</evidence>
<dbReference type="GO" id="GO:0050112">
    <property type="term" value="F:inositol 2-dehydrogenase (NAD+) activity"/>
    <property type="evidence" value="ECO:0007669"/>
    <property type="project" value="UniProtKB-EC"/>
</dbReference>
<evidence type="ECO:0000313" key="5">
    <source>
        <dbReference type="EMBL" id="VDC31654.1"/>
    </source>
</evidence>
<feature type="domain" description="GFO/IDH/MocA-like oxidoreductase" evidence="4">
    <location>
        <begin position="114"/>
        <end position="228"/>
    </location>
</feature>
<keyword evidence="6" id="KW-1185">Reference proteome</keyword>
<evidence type="ECO:0000259" key="4">
    <source>
        <dbReference type="Pfam" id="PF22725"/>
    </source>
</evidence>
<reference evidence="5 6" key="1">
    <citation type="submission" date="2018-11" db="EMBL/GenBank/DDBJ databases">
        <authorList>
            <person name="Criscuolo A."/>
        </authorList>
    </citation>
    <scope>NUCLEOTIDE SEQUENCE [LARGE SCALE GENOMIC DNA]</scope>
    <source>
        <strain evidence="5">ACIP111625</strain>
    </source>
</reference>
<organism evidence="5 6">
    <name type="scientific">Pseudogemmobacter humi</name>
    <dbReference type="NCBI Taxonomy" id="2483812"/>
    <lineage>
        <taxon>Bacteria</taxon>
        <taxon>Pseudomonadati</taxon>
        <taxon>Pseudomonadota</taxon>
        <taxon>Alphaproteobacteria</taxon>
        <taxon>Rhodobacterales</taxon>
        <taxon>Paracoccaceae</taxon>
        <taxon>Pseudogemmobacter</taxon>
    </lineage>
</organism>
<keyword evidence="2 5" id="KW-0560">Oxidoreductase</keyword>
<dbReference type="RefSeq" id="WP_160144635.1">
    <property type="nucleotide sequence ID" value="NZ_UXAW01000087.1"/>
</dbReference>
<gene>
    <name evidence="5" type="primary">idhA</name>
    <name evidence="5" type="ORF">XINFAN_03028</name>
</gene>
<dbReference type="AlphaFoldDB" id="A0A3P5XJ67"/>
<dbReference type="Gene3D" id="3.30.360.10">
    <property type="entry name" value="Dihydrodipicolinate Reductase, domain 2"/>
    <property type="match status" value="1"/>
</dbReference>
<dbReference type="InterPro" id="IPR051317">
    <property type="entry name" value="Gfo/Idh/MocA_oxidoreduct"/>
</dbReference>
<proteinExistence type="inferred from homology"/>
<dbReference type="Proteomes" id="UP000277498">
    <property type="component" value="Unassembled WGS sequence"/>
</dbReference>
<evidence type="ECO:0000256" key="2">
    <source>
        <dbReference type="ARBA" id="ARBA00023002"/>
    </source>
</evidence>
<dbReference type="Gene3D" id="3.40.50.720">
    <property type="entry name" value="NAD(P)-binding Rossmann-like Domain"/>
    <property type="match status" value="1"/>
</dbReference>
<accession>A0A3P5XJ67</accession>
<name>A0A3P5XJ67_9RHOB</name>
<dbReference type="InterPro" id="IPR055170">
    <property type="entry name" value="GFO_IDH_MocA-like_dom"/>
</dbReference>
<evidence type="ECO:0000256" key="1">
    <source>
        <dbReference type="ARBA" id="ARBA00010928"/>
    </source>
</evidence>